<reference evidence="1" key="2">
    <citation type="submission" date="2020-05" db="UniProtKB">
        <authorList>
            <consortium name="EnsemblMetazoa"/>
        </authorList>
    </citation>
    <scope>IDENTIFICATION</scope>
    <source>
        <strain evidence="1">MINIMUS1</strain>
    </source>
</reference>
<protein>
    <submittedName>
        <fullName evidence="1">Uncharacterized protein</fullName>
    </submittedName>
</protein>
<dbReference type="STRING" id="112268.A0A182W8G6"/>
<keyword evidence="2" id="KW-1185">Reference proteome</keyword>
<proteinExistence type="predicted"/>
<evidence type="ECO:0000313" key="1">
    <source>
        <dbReference type="EnsemblMetazoa" id="AMIN006640-PA"/>
    </source>
</evidence>
<organism evidence="1 2">
    <name type="scientific">Anopheles minimus</name>
    <dbReference type="NCBI Taxonomy" id="112268"/>
    <lineage>
        <taxon>Eukaryota</taxon>
        <taxon>Metazoa</taxon>
        <taxon>Ecdysozoa</taxon>
        <taxon>Arthropoda</taxon>
        <taxon>Hexapoda</taxon>
        <taxon>Insecta</taxon>
        <taxon>Pterygota</taxon>
        <taxon>Neoptera</taxon>
        <taxon>Endopterygota</taxon>
        <taxon>Diptera</taxon>
        <taxon>Nematocera</taxon>
        <taxon>Culicoidea</taxon>
        <taxon>Culicidae</taxon>
        <taxon>Anophelinae</taxon>
        <taxon>Anopheles</taxon>
    </lineage>
</organism>
<evidence type="ECO:0000313" key="2">
    <source>
        <dbReference type="Proteomes" id="UP000075920"/>
    </source>
</evidence>
<dbReference type="VEuPathDB" id="VectorBase:AMIN006640"/>
<dbReference type="AlphaFoldDB" id="A0A182W8G6"/>
<name>A0A182W8G6_9DIPT</name>
<reference evidence="2" key="1">
    <citation type="submission" date="2013-03" db="EMBL/GenBank/DDBJ databases">
        <title>The Genome Sequence of Anopheles minimus MINIMUS1.</title>
        <authorList>
            <consortium name="The Broad Institute Genomics Platform"/>
            <person name="Neafsey D.E."/>
            <person name="Walton C."/>
            <person name="Walker B."/>
            <person name="Young S.K."/>
            <person name="Zeng Q."/>
            <person name="Gargeya S."/>
            <person name="Fitzgerald M."/>
            <person name="Haas B."/>
            <person name="Abouelleil A."/>
            <person name="Allen A.W."/>
            <person name="Alvarado L."/>
            <person name="Arachchi H.M."/>
            <person name="Berlin A.M."/>
            <person name="Chapman S.B."/>
            <person name="Gainer-Dewar J."/>
            <person name="Goldberg J."/>
            <person name="Griggs A."/>
            <person name="Gujja S."/>
            <person name="Hansen M."/>
            <person name="Howarth C."/>
            <person name="Imamovic A."/>
            <person name="Ireland A."/>
            <person name="Larimer J."/>
            <person name="McCowan C."/>
            <person name="Murphy C."/>
            <person name="Pearson M."/>
            <person name="Poon T.W."/>
            <person name="Priest M."/>
            <person name="Roberts A."/>
            <person name="Saif S."/>
            <person name="Shea T."/>
            <person name="Sisk P."/>
            <person name="Sykes S."/>
            <person name="Wortman J."/>
            <person name="Nusbaum C."/>
            <person name="Birren B."/>
        </authorList>
    </citation>
    <scope>NUCLEOTIDE SEQUENCE [LARGE SCALE GENOMIC DNA]</scope>
    <source>
        <strain evidence="2">MINIMUS1</strain>
    </source>
</reference>
<accession>A0A182W8G6</accession>
<sequence length="228" mass="26123">MEPFRMPRNHAINYIILGEEHNRASEECELNEMAQLEGEEIEDNYETTMEENLAEATSEYSVSYDTMNGKVEEDTSAVLYHEQNNVDDALDDDGISLEQRYINEKRKSILLYELNAKLEKDLQQHKAEMQPINDVAGQCDPLYNPTGITDSDNNSEPLHLMTSSIKKIQSAIENFANQSERRYSGFGDFMVRELNEMDEQTSIRLINEITSMLKKEGDGHRNTSGNVK</sequence>
<dbReference type="EnsemblMetazoa" id="AMIN006640-RA">
    <property type="protein sequence ID" value="AMIN006640-PA"/>
    <property type="gene ID" value="AMIN006640"/>
</dbReference>
<dbReference type="Proteomes" id="UP000075920">
    <property type="component" value="Unassembled WGS sequence"/>
</dbReference>